<organism evidence="3 4">
    <name type="scientific">Planotetraspora silvatica</name>
    <dbReference type="NCBI Taxonomy" id="234614"/>
    <lineage>
        <taxon>Bacteria</taxon>
        <taxon>Bacillati</taxon>
        <taxon>Actinomycetota</taxon>
        <taxon>Actinomycetes</taxon>
        <taxon>Streptosporangiales</taxon>
        <taxon>Streptosporangiaceae</taxon>
        <taxon>Planotetraspora</taxon>
    </lineage>
</organism>
<evidence type="ECO:0000256" key="2">
    <source>
        <dbReference type="SAM" id="Phobius"/>
    </source>
</evidence>
<evidence type="ECO:0008006" key="5">
    <source>
        <dbReference type="Google" id="ProtNLM"/>
    </source>
</evidence>
<evidence type="ECO:0000313" key="3">
    <source>
        <dbReference type="EMBL" id="GII50827.1"/>
    </source>
</evidence>
<protein>
    <recommendedName>
        <fullName evidence="5">Type IV secretion system protein</fullName>
    </recommendedName>
</protein>
<comment type="caution">
    <text evidence="3">The sequence shown here is derived from an EMBL/GenBank/DDBJ whole genome shotgun (WGS) entry which is preliminary data.</text>
</comment>
<accession>A0A8J3XQG6</accession>
<dbReference type="Proteomes" id="UP000644610">
    <property type="component" value="Unassembled WGS sequence"/>
</dbReference>
<dbReference type="EMBL" id="BOOQ01000056">
    <property type="protein sequence ID" value="GII50827.1"/>
    <property type="molecule type" value="Genomic_DNA"/>
</dbReference>
<keyword evidence="2" id="KW-1133">Transmembrane helix</keyword>
<dbReference type="RefSeq" id="WP_344054938.1">
    <property type="nucleotide sequence ID" value="NZ_BAAAKY010000052.1"/>
</dbReference>
<keyword evidence="4" id="KW-1185">Reference proteome</keyword>
<feature type="transmembrane region" description="Helical" evidence="2">
    <location>
        <begin position="218"/>
        <end position="239"/>
    </location>
</feature>
<feature type="transmembrane region" description="Helical" evidence="2">
    <location>
        <begin position="276"/>
        <end position="299"/>
    </location>
</feature>
<reference evidence="3" key="1">
    <citation type="submission" date="2021-01" db="EMBL/GenBank/DDBJ databases">
        <title>Whole genome shotgun sequence of Planotetraspora silvatica NBRC 100141.</title>
        <authorList>
            <person name="Komaki H."/>
            <person name="Tamura T."/>
        </authorList>
    </citation>
    <scope>NUCLEOTIDE SEQUENCE</scope>
    <source>
        <strain evidence="3">NBRC 100141</strain>
    </source>
</reference>
<feature type="compositionally biased region" description="Low complexity" evidence="1">
    <location>
        <begin position="338"/>
        <end position="363"/>
    </location>
</feature>
<dbReference type="AlphaFoldDB" id="A0A8J3XQG6"/>
<feature type="transmembrane region" description="Helical" evidence="2">
    <location>
        <begin position="157"/>
        <end position="180"/>
    </location>
</feature>
<sequence>MSCDSLISPTCSVSGYVVGKMIEGAASGVLGEIAKAIQDGVAWVVGNTVSWWVKVPSPDIAGESAVDRLHQWTLPIAAAVAVLGLISAGGKMALTRKASPLVDVGSGLVIMAVTSTIGVLTASMLVKAGDAWSSWVLDMSAQGGFGKRLTEILSLSAAAPGVVIVLGIIAILVGAIQAVLMLFREAALVVLAGLLPLAAAGTMTALTKPWFRKLTGWMLALIFYKPAAAAVYATTFTMIGEGKDPRTTLMGFAMMLLSLIALPVLMKFFTWTTGSLAAAGSGGGILGASVTGAMAVGAFRTSGSGSAGASSHASFLSGQLGGGGKVASASSPVPPGASSPAAPTTTNASGSAMAGAGKAGSAAGPAGAAAAAVVSGLASGANTAAGSMREDRQR</sequence>
<feature type="transmembrane region" description="Helical" evidence="2">
    <location>
        <begin position="187"/>
        <end position="206"/>
    </location>
</feature>
<evidence type="ECO:0000313" key="4">
    <source>
        <dbReference type="Proteomes" id="UP000644610"/>
    </source>
</evidence>
<evidence type="ECO:0000256" key="1">
    <source>
        <dbReference type="SAM" id="MobiDB-lite"/>
    </source>
</evidence>
<feature type="transmembrane region" description="Helical" evidence="2">
    <location>
        <begin position="251"/>
        <end position="270"/>
    </location>
</feature>
<keyword evidence="2" id="KW-0472">Membrane</keyword>
<proteinExistence type="predicted"/>
<feature type="transmembrane region" description="Helical" evidence="2">
    <location>
        <begin position="72"/>
        <end position="94"/>
    </location>
</feature>
<feature type="transmembrane region" description="Helical" evidence="2">
    <location>
        <begin position="106"/>
        <end position="126"/>
    </location>
</feature>
<keyword evidence="2" id="KW-0812">Transmembrane</keyword>
<feature type="region of interest" description="Disordered" evidence="1">
    <location>
        <begin position="326"/>
        <end position="363"/>
    </location>
</feature>
<name>A0A8J3XQG6_9ACTN</name>
<gene>
    <name evidence="3" type="ORF">Psi02_72510</name>
</gene>